<dbReference type="PRINTS" id="PR00463">
    <property type="entry name" value="EP450I"/>
</dbReference>
<keyword evidence="9 13" id="KW-0560">Oxidoreductase</keyword>
<comment type="subcellular location">
    <subcellularLocation>
        <location evidence="3">Endoplasmic reticulum membrane</location>
        <topology evidence="3">Peripheral membrane protein</topology>
    </subcellularLocation>
    <subcellularLocation>
        <location evidence="2">Microsome membrane</location>
        <topology evidence="2">Peripheral membrane protein</topology>
    </subcellularLocation>
</comment>
<dbReference type="PANTHER" id="PTHR24292:SF100">
    <property type="entry name" value="CYTOCHROME P450 6A16, ISOFORM B-RELATED"/>
    <property type="match status" value="1"/>
</dbReference>
<dbReference type="AlphaFoldDB" id="A0A171B613"/>
<evidence type="ECO:0000256" key="1">
    <source>
        <dbReference type="ARBA" id="ARBA00001971"/>
    </source>
</evidence>
<sequence>MKKSSTGCNTIISEKRLVEYRRKENIHMQDCLQGIMELVDNYTDSGQKYFPDHTRVPRYDLNTLLCQATLLFGAGIESLAVTMTFFLYEMATHPEMQEKCREEINNVTKETGQEINVGDLSKLIYLTAALQETLRMHVPLSMINRECTKDYKIPGSNVVIEKG</sequence>
<evidence type="ECO:0000256" key="5">
    <source>
        <dbReference type="ARBA" id="ARBA00022617"/>
    </source>
</evidence>
<feature type="non-terminal residue" evidence="13">
    <location>
        <position position="163"/>
    </location>
</feature>
<dbReference type="PANTHER" id="PTHR24292">
    <property type="entry name" value="CYTOCHROME P450"/>
    <property type="match status" value="1"/>
</dbReference>
<evidence type="ECO:0000256" key="7">
    <source>
        <dbReference type="ARBA" id="ARBA00022824"/>
    </source>
</evidence>
<name>A0A171B613_TRIIF</name>
<evidence type="ECO:0000256" key="3">
    <source>
        <dbReference type="ARBA" id="ARBA00004406"/>
    </source>
</evidence>
<evidence type="ECO:0000256" key="6">
    <source>
        <dbReference type="ARBA" id="ARBA00022723"/>
    </source>
</evidence>
<keyword evidence="8" id="KW-0492">Microsome</keyword>
<reference evidence="13" key="2">
    <citation type="journal article" date="2017" name="J. Med. Entomol.">
        <title>Transcriptome Analysis of the Triatoma infestans (Hemiptera: Reduviidae) Integument.</title>
        <authorList>
            <person name="Calderon-Fernandez G.M."/>
            <person name="Moriconi D.E."/>
            <person name="Dulbecco A.B."/>
            <person name="Juarez M.P."/>
        </authorList>
    </citation>
    <scope>NUCLEOTIDE SEQUENCE</scope>
    <source>
        <strain evidence="13">Int1</strain>
        <tissue evidence="13">Integument</tissue>
    </source>
</reference>
<accession>A0A171B613</accession>
<dbReference type="InterPro" id="IPR002401">
    <property type="entry name" value="Cyt_P450_E_grp-I"/>
</dbReference>
<dbReference type="InterPro" id="IPR036396">
    <property type="entry name" value="Cyt_P450_sf"/>
</dbReference>
<dbReference type="SUPFAM" id="SSF48264">
    <property type="entry name" value="Cytochrome P450"/>
    <property type="match status" value="1"/>
</dbReference>
<dbReference type="EMBL" id="GEMB01000228">
    <property type="protein sequence ID" value="JAS02887.1"/>
    <property type="molecule type" value="Transcribed_RNA"/>
</dbReference>
<dbReference type="GO" id="GO:0005506">
    <property type="term" value="F:iron ion binding"/>
    <property type="evidence" value="ECO:0007669"/>
    <property type="project" value="InterPro"/>
</dbReference>
<evidence type="ECO:0000256" key="12">
    <source>
        <dbReference type="ARBA" id="ARBA00023136"/>
    </source>
</evidence>
<evidence type="ECO:0000256" key="10">
    <source>
        <dbReference type="ARBA" id="ARBA00023004"/>
    </source>
</evidence>
<evidence type="ECO:0000256" key="8">
    <source>
        <dbReference type="ARBA" id="ARBA00022848"/>
    </source>
</evidence>
<evidence type="ECO:0000313" key="13">
    <source>
        <dbReference type="EMBL" id="JAS02887.1"/>
    </source>
</evidence>
<dbReference type="GO" id="GO:0005789">
    <property type="term" value="C:endoplasmic reticulum membrane"/>
    <property type="evidence" value="ECO:0007669"/>
    <property type="project" value="UniProtKB-SubCell"/>
</dbReference>
<dbReference type="InterPro" id="IPR001128">
    <property type="entry name" value="Cyt_P450"/>
</dbReference>
<protein>
    <submittedName>
        <fullName evidence="13">Cytochrome P450</fullName>
        <ecNumber evidence="13">1.14.-.-</ecNumber>
    </submittedName>
</protein>
<keyword evidence="6" id="KW-0479">Metal-binding</keyword>
<dbReference type="EC" id="1.14.-.-" evidence="13"/>
<evidence type="ECO:0000256" key="4">
    <source>
        <dbReference type="ARBA" id="ARBA00010617"/>
    </source>
</evidence>
<keyword evidence="12" id="KW-0472">Membrane</keyword>
<dbReference type="Gene3D" id="1.10.630.10">
    <property type="entry name" value="Cytochrome P450"/>
    <property type="match status" value="1"/>
</dbReference>
<comment type="similarity">
    <text evidence="4">Belongs to the cytochrome P450 family.</text>
</comment>
<dbReference type="GO" id="GO:0020037">
    <property type="term" value="F:heme binding"/>
    <property type="evidence" value="ECO:0007669"/>
    <property type="project" value="InterPro"/>
</dbReference>
<comment type="cofactor">
    <cofactor evidence="1">
        <name>heme</name>
        <dbReference type="ChEBI" id="CHEBI:30413"/>
    </cofactor>
</comment>
<proteinExistence type="inferred from homology"/>
<keyword evidence="5" id="KW-0349">Heme</keyword>
<dbReference type="GO" id="GO:0004497">
    <property type="term" value="F:monooxygenase activity"/>
    <property type="evidence" value="ECO:0007669"/>
    <property type="project" value="UniProtKB-KW"/>
</dbReference>
<keyword evidence="7" id="KW-0256">Endoplasmic reticulum</keyword>
<keyword evidence="11" id="KW-0503">Monooxygenase</keyword>
<keyword evidence="10" id="KW-0408">Iron</keyword>
<evidence type="ECO:0000256" key="9">
    <source>
        <dbReference type="ARBA" id="ARBA00023002"/>
    </source>
</evidence>
<dbReference type="GO" id="GO:0016705">
    <property type="term" value="F:oxidoreductase activity, acting on paired donors, with incorporation or reduction of molecular oxygen"/>
    <property type="evidence" value="ECO:0007669"/>
    <property type="project" value="InterPro"/>
</dbReference>
<evidence type="ECO:0000256" key="11">
    <source>
        <dbReference type="ARBA" id="ARBA00023033"/>
    </source>
</evidence>
<evidence type="ECO:0000256" key="2">
    <source>
        <dbReference type="ARBA" id="ARBA00004174"/>
    </source>
</evidence>
<dbReference type="InterPro" id="IPR050476">
    <property type="entry name" value="Insect_CytP450_Detox"/>
</dbReference>
<organism evidence="13">
    <name type="scientific">Triatoma infestans</name>
    <name type="common">Assassin bug</name>
    <dbReference type="NCBI Taxonomy" id="30076"/>
    <lineage>
        <taxon>Eukaryota</taxon>
        <taxon>Metazoa</taxon>
        <taxon>Ecdysozoa</taxon>
        <taxon>Arthropoda</taxon>
        <taxon>Hexapoda</taxon>
        <taxon>Insecta</taxon>
        <taxon>Pterygota</taxon>
        <taxon>Neoptera</taxon>
        <taxon>Paraneoptera</taxon>
        <taxon>Hemiptera</taxon>
        <taxon>Heteroptera</taxon>
        <taxon>Panheteroptera</taxon>
        <taxon>Cimicomorpha</taxon>
        <taxon>Reduviidae</taxon>
        <taxon>Triatominae</taxon>
        <taxon>Triatoma</taxon>
    </lineage>
</organism>
<dbReference type="Pfam" id="PF00067">
    <property type="entry name" value="p450"/>
    <property type="match status" value="1"/>
</dbReference>
<reference evidence="13" key="1">
    <citation type="submission" date="2016-04" db="EMBL/GenBank/DDBJ databases">
        <authorList>
            <person name="Calderon-Fernandez G.M.Sr."/>
        </authorList>
    </citation>
    <scope>NUCLEOTIDE SEQUENCE</scope>
    <source>
        <strain evidence="13">Int1</strain>
        <tissue evidence="13">Integument</tissue>
    </source>
</reference>